<dbReference type="InterPro" id="IPR013568">
    <property type="entry name" value="SEFIR_dom"/>
</dbReference>
<name>A0A1D8GI24_9FIRM</name>
<dbReference type="PROSITE" id="PS51534">
    <property type="entry name" value="SEFIR"/>
    <property type="match status" value="1"/>
</dbReference>
<dbReference type="EMBL" id="CP017269">
    <property type="protein sequence ID" value="AOT70555.1"/>
    <property type="molecule type" value="Genomic_DNA"/>
</dbReference>
<dbReference type="OrthoDB" id="5149141at2"/>
<dbReference type="Proteomes" id="UP000095743">
    <property type="component" value="Chromosome"/>
</dbReference>
<evidence type="ECO:0000313" key="2">
    <source>
        <dbReference type="EMBL" id="AOT70555.1"/>
    </source>
</evidence>
<evidence type="ECO:0000313" key="3">
    <source>
        <dbReference type="Proteomes" id="UP000095743"/>
    </source>
</evidence>
<organism evidence="2 3">
    <name type="scientific">Geosporobacter ferrireducens</name>
    <dbReference type="NCBI Taxonomy" id="1424294"/>
    <lineage>
        <taxon>Bacteria</taxon>
        <taxon>Bacillati</taxon>
        <taxon>Bacillota</taxon>
        <taxon>Clostridia</taxon>
        <taxon>Peptostreptococcales</taxon>
        <taxon>Thermotaleaceae</taxon>
        <taxon>Geosporobacter</taxon>
    </lineage>
</organism>
<reference evidence="2 3" key="1">
    <citation type="submission" date="2016-09" db="EMBL/GenBank/DDBJ databases">
        <title>Genomic analysis reveals versatility of anaerobic energy metabolism of Geosporobacter ferrireducens IRF9 of phylum Firmicutes.</title>
        <authorList>
            <person name="Kim S.-J."/>
        </authorList>
    </citation>
    <scope>NUCLEOTIDE SEQUENCE [LARGE SCALE GENOMIC DNA]</scope>
    <source>
        <strain evidence="2 3">IRF9</strain>
    </source>
</reference>
<protein>
    <recommendedName>
        <fullName evidence="1">SEFIR domain-containing protein</fullName>
    </recommendedName>
</protein>
<sequence>MTENYAKKADSRQGGVGFETMLTTPVLLENKDKLVFITRHNGDRSKAIPFHLKSFYVIDFSDGTKFNEKFKELLHRIYKVPLYEKAIIGKKPNLHPEKIEIGDNTEIAPDLEVINTDDSERVIWLLPRGFLIFDDITYEKYDHWSVVSNYYDYTGEWHHGTHYHESYRDTWDKNIEIQLRKLSIPSGDWLFARPALRFLQELREVPSKIDMEAEVEKLKNSGRHVYYYPPSTPAFLPSLPEEYRNLSDTGDLRDIAADIYSLIFDISTNVIVRPEIRSTIQVLRRRAHLWIFSHYDKDHPAVGFINEVNNKYSDTMSSAELKEWIKEFHSTINDILYTG</sequence>
<dbReference type="KEGG" id="gfe:Gferi_13825"/>
<proteinExistence type="predicted"/>
<dbReference type="AlphaFoldDB" id="A0A1D8GI24"/>
<evidence type="ECO:0000259" key="1">
    <source>
        <dbReference type="PROSITE" id="PS51534"/>
    </source>
</evidence>
<keyword evidence="3" id="KW-1185">Reference proteome</keyword>
<gene>
    <name evidence="2" type="ORF">Gferi_13825</name>
</gene>
<feature type="domain" description="SEFIR" evidence="1">
    <location>
        <begin position="1"/>
        <end position="69"/>
    </location>
</feature>
<dbReference type="RefSeq" id="WP_069977419.1">
    <property type="nucleotide sequence ID" value="NZ_CP017269.1"/>
</dbReference>
<accession>A0A1D8GI24</accession>